<dbReference type="SUPFAM" id="SSF69255">
    <property type="entry name" value="gp5 N-terminal domain-like"/>
    <property type="match status" value="1"/>
</dbReference>
<keyword evidence="7" id="KW-1185">Reference proteome</keyword>
<dbReference type="EMBL" id="FOQH01000002">
    <property type="protein sequence ID" value="SFH79838.1"/>
    <property type="molecule type" value="Genomic_DNA"/>
</dbReference>
<dbReference type="PANTHER" id="PTHR32305:SF15">
    <property type="entry name" value="PROTEIN RHSA-RELATED"/>
    <property type="match status" value="1"/>
</dbReference>
<comment type="subcellular location">
    <subcellularLocation>
        <location evidence="1">Secreted</location>
    </subcellularLocation>
</comment>
<dbReference type="Gene3D" id="2.30.110.50">
    <property type="match status" value="1"/>
</dbReference>
<dbReference type="InterPro" id="IPR006531">
    <property type="entry name" value="Gp5/Vgr_OB"/>
</dbReference>
<evidence type="ECO:0000313" key="6">
    <source>
        <dbReference type="EMBL" id="SFH79838.1"/>
    </source>
</evidence>
<dbReference type="SUPFAM" id="SSF69349">
    <property type="entry name" value="Phage fibre proteins"/>
    <property type="match status" value="1"/>
</dbReference>
<dbReference type="SUPFAM" id="SSF69279">
    <property type="entry name" value="Phage tail proteins"/>
    <property type="match status" value="2"/>
</dbReference>
<dbReference type="Gene3D" id="2.40.50.230">
    <property type="entry name" value="Gp5 N-terminal domain"/>
    <property type="match status" value="1"/>
</dbReference>
<dbReference type="InterPro" id="IPR006533">
    <property type="entry name" value="T6SS_Vgr_RhsGE"/>
</dbReference>
<dbReference type="InterPro" id="IPR050708">
    <property type="entry name" value="T6SS_VgrG/RHS"/>
</dbReference>
<reference evidence="6 7" key="1">
    <citation type="submission" date="2016-10" db="EMBL/GenBank/DDBJ databases">
        <authorList>
            <person name="de Groot N.N."/>
        </authorList>
    </citation>
    <scope>NUCLEOTIDE SEQUENCE [LARGE SCALE GENOMIC DNA]</scope>
    <source>
        <strain evidence="6 7">CGMCC 1.11030</strain>
    </source>
</reference>
<dbReference type="STRING" id="1114924.SAMN05216258_102297"/>
<gene>
    <name evidence="6" type="ORF">SAMN05216258_102297</name>
</gene>
<dbReference type="Gene3D" id="4.10.220.110">
    <property type="match status" value="1"/>
</dbReference>
<dbReference type="InterPro" id="IPR054030">
    <property type="entry name" value="Gp5_Vgr_C"/>
</dbReference>
<comment type="similarity">
    <text evidence="2">Belongs to the VgrG protein family.</text>
</comment>
<accession>A0A1I3CZP0</accession>
<dbReference type="PANTHER" id="PTHR32305">
    <property type="match status" value="1"/>
</dbReference>
<feature type="domain" description="Gp5/Type VI secretion system Vgr C-terminal trimerisation" evidence="5">
    <location>
        <begin position="492"/>
        <end position="610"/>
    </location>
</feature>
<dbReference type="Proteomes" id="UP000199377">
    <property type="component" value="Unassembled WGS sequence"/>
</dbReference>
<dbReference type="Pfam" id="PF04717">
    <property type="entry name" value="Phage_base_V"/>
    <property type="match status" value="1"/>
</dbReference>
<evidence type="ECO:0000256" key="1">
    <source>
        <dbReference type="ARBA" id="ARBA00004613"/>
    </source>
</evidence>
<dbReference type="GO" id="GO:0005576">
    <property type="term" value="C:extracellular region"/>
    <property type="evidence" value="ECO:0007669"/>
    <property type="project" value="UniProtKB-SubCell"/>
</dbReference>
<dbReference type="Gene3D" id="3.55.50.10">
    <property type="entry name" value="Baseplate protein-like domains"/>
    <property type="match status" value="1"/>
</dbReference>
<dbReference type="OrthoDB" id="9762420at2"/>
<protein>
    <submittedName>
        <fullName evidence="6">Type VI secretion system secreted protein VgrG</fullName>
    </submittedName>
</protein>
<dbReference type="NCBIfam" id="TIGR01646">
    <property type="entry name" value="vgr_GE"/>
    <property type="match status" value="1"/>
</dbReference>
<evidence type="ECO:0000256" key="2">
    <source>
        <dbReference type="ARBA" id="ARBA00005558"/>
    </source>
</evidence>
<feature type="domain" description="Gp5/Type VI secretion system Vgr protein OB-fold" evidence="4">
    <location>
        <begin position="407"/>
        <end position="475"/>
    </location>
</feature>
<organism evidence="6 7">
    <name type="scientific">Albimonas pacifica</name>
    <dbReference type="NCBI Taxonomy" id="1114924"/>
    <lineage>
        <taxon>Bacteria</taxon>
        <taxon>Pseudomonadati</taxon>
        <taxon>Pseudomonadota</taxon>
        <taxon>Alphaproteobacteria</taxon>
        <taxon>Rhodobacterales</taxon>
        <taxon>Paracoccaceae</taxon>
        <taxon>Albimonas</taxon>
    </lineage>
</organism>
<name>A0A1I3CZP0_9RHOB</name>
<evidence type="ECO:0000259" key="5">
    <source>
        <dbReference type="Pfam" id="PF22178"/>
    </source>
</evidence>
<evidence type="ECO:0000256" key="3">
    <source>
        <dbReference type="ARBA" id="ARBA00022525"/>
    </source>
</evidence>
<dbReference type="Pfam" id="PF05954">
    <property type="entry name" value="Phage_GPD"/>
    <property type="match status" value="1"/>
</dbReference>
<evidence type="ECO:0000259" key="4">
    <source>
        <dbReference type="Pfam" id="PF04717"/>
    </source>
</evidence>
<proteinExistence type="inferred from homology"/>
<keyword evidence="3" id="KW-0964">Secreted</keyword>
<dbReference type="Pfam" id="PF22178">
    <property type="entry name" value="Gp5_trimer_C"/>
    <property type="match status" value="1"/>
</dbReference>
<evidence type="ECO:0000313" key="7">
    <source>
        <dbReference type="Proteomes" id="UP000199377"/>
    </source>
</evidence>
<dbReference type="InterPro" id="IPR037026">
    <property type="entry name" value="Vgr_OB-fold_dom_sf"/>
</dbReference>
<dbReference type="InterPro" id="IPR017847">
    <property type="entry name" value="T6SS_RhsGE_Vgr_subset"/>
</dbReference>
<dbReference type="AlphaFoldDB" id="A0A1I3CZP0"/>
<dbReference type="RefSeq" id="WP_092858238.1">
    <property type="nucleotide sequence ID" value="NZ_FOQH01000002.1"/>
</dbReference>
<sequence>MATPPIPENRGLRLALPNALKGFLMRAQVDERLGRLSETTIEFRAPDLDLDLGKLVGERMRLEIDAPNGRTRYFQGHCVAAEYLGAHAGAGYFRAEVRPWLWFLTRSANSRIFQDKTVIEVIAAVFGGYDVSDHRVATNRKFKPRDYCVQYRESDFDFVSRLMEEEGIYYFFEHDRTRETLVLADDAGAHRVLTDHPSLDFHFQEAEYRRADDHVFEWRGIERVQTGKVALHAYDPERPSSDLAVRKSAPRGLHRFRNYEVYAPAGRHREPQAGEQEGEHQARVMVEGFAAAALRVQGACNVRQMATGGRFKLREHPRKAENREYLVIAARHRMQIEVEGAERELVHAILGPALDFGEGRNRDRYRCTFEAQPANEPYRSRRETPRPEIPGVQTAVVVGKKDEDVWTDEHGRVKVLFHWDREGGKDEHASCWVRAASPWSGKGWGFVGLPRLGQEVVVQFEDGDPDRPLVTGMVYNGESRVPWPLPANRTRSGIRTRSSDKGTGFHELVFEDRKDAEFVRLQSERDFTQIVKNNAEITVGLGHKTPGTFKQTIHGDKTERIVEGNHRFAVEKGEEAVSIAKTRTTEIGADDVLTVDGDRRATVKGAARETVSKSMELDVGTTLELSAKTKIVLKCGASKLEITPSKVSISSPQVEVAASGTATVSASGQLSLEGKGMAALKGGGMLQLEGGFAQLKSSGLLMAKGAITLIN</sequence>
<dbReference type="NCBIfam" id="TIGR03361">
    <property type="entry name" value="VI_Rhs_Vgr"/>
    <property type="match status" value="1"/>
</dbReference>